<dbReference type="EMBL" id="JARTLD010000012">
    <property type="protein sequence ID" value="MED5016727.1"/>
    <property type="molecule type" value="Genomic_DNA"/>
</dbReference>
<protein>
    <submittedName>
        <fullName evidence="2">Aminoglycoside phosphotransferase family protein</fullName>
        <ecNumber evidence="2">2.7.1.-</ecNumber>
    </submittedName>
</protein>
<accession>A0ABU6PPB7</accession>
<proteinExistence type="predicted"/>
<comment type="caution">
    <text evidence="2">The sequence shown here is derived from an EMBL/GenBank/DDBJ whole genome shotgun (WGS) entry which is preliminary data.</text>
</comment>
<evidence type="ECO:0000313" key="3">
    <source>
        <dbReference type="Proteomes" id="UP001343257"/>
    </source>
</evidence>
<dbReference type="InterPro" id="IPR011009">
    <property type="entry name" value="Kinase-like_dom_sf"/>
</dbReference>
<dbReference type="GO" id="GO:0016740">
    <property type="term" value="F:transferase activity"/>
    <property type="evidence" value="ECO:0007669"/>
    <property type="project" value="UniProtKB-KW"/>
</dbReference>
<dbReference type="PANTHER" id="PTHR21310">
    <property type="entry name" value="AMINOGLYCOSIDE PHOSPHOTRANSFERASE-RELATED-RELATED"/>
    <property type="match status" value="1"/>
</dbReference>
<evidence type="ECO:0000259" key="1">
    <source>
        <dbReference type="Pfam" id="PF01636"/>
    </source>
</evidence>
<dbReference type="InterPro" id="IPR051678">
    <property type="entry name" value="AGP_Transferase"/>
</dbReference>
<sequence>MTDAYIRRIQDVYPELSIDEVEPNDIGQNNDVLIVNQSIVFRFPKHVQGVEKLKRETQLLKFIRPSVTLPVPDPMYHAFTEMEVGRAFMGYPLIEGSPFWKEAYVQMKEQDNEDAIALQLVTFLNELHSMDMPPTAGVIKPGKDVIQMMKELLLNIQNKLFPYMRVEAQRQVTDNFSRFLHDPSNQSLKMTLIHGDFGAGNIIWHAEKSRIAGIIDFGGSGFGDPAYDFAGILSSYGQDFFEKCIGLYPGGRQIAERVHFYRSTFALQEALHGMVHHDEEAFENGIREFR</sequence>
<feature type="domain" description="Aminoglycoside phosphotransferase" evidence="1">
    <location>
        <begin position="21"/>
        <end position="245"/>
    </location>
</feature>
<dbReference type="RefSeq" id="WP_328275995.1">
    <property type="nucleotide sequence ID" value="NZ_JARTLD010000012.1"/>
</dbReference>
<dbReference type="Gene3D" id="3.90.1200.10">
    <property type="match status" value="1"/>
</dbReference>
<reference evidence="2 3" key="1">
    <citation type="submission" date="2023-03" db="EMBL/GenBank/DDBJ databases">
        <title>Bacillus Genome Sequencing.</title>
        <authorList>
            <person name="Dunlap C."/>
        </authorList>
    </citation>
    <scope>NUCLEOTIDE SEQUENCE [LARGE SCALE GENOMIC DNA]</scope>
    <source>
        <strain evidence="2 3">NRS-52</strain>
    </source>
</reference>
<dbReference type="PANTHER" id="PTHR21310:SF15">
    <property type="entry name" value="AMINOGLYCOSIDE PHOSPHOTRANSFERASE DOMAIN-CONTAINING PROTEIN"/>
    <property type="match status" value="1"/>
</dbReference>
<dbReference type="InterPro" id="IPR002575">
    <property type="entry name" value="Aminoglycoside_PTrfase"/>
</dbReference>
<dbReference type="Pfam" id="PF01636">
    <property type="entry name" value="APH"/>
    <property type="match status" value="1"/>
</dbReference>
<organism evidence="2 3">
    <name type="scientific">Paenibacillus chibensis</name>
    <dbReference type="NCBI Taxonomy" id="59846"/>
    <lineage>
        <taxon>Bacteria</taxon>
        <taxon>Bacillati</taxon>
        <taxon>Bacillota</taxon>
        <taxon>Bacilli</taxon>
        <taxon>Bacillales</taxon>
        <taxon>Paenibacillaceae</taxon>
        <taxon>Paenibacillus</taxon>
    </lineage>
</organism>
<keyword evidence="2" id="KW-0808">Transferase</keyword>
<gene>
    <name evidence="2" type="ORF">P9847_05330</name>
</gene>
<dbReference type="SUPFAM" id="SSF56112">
    <property type="entry name" value="Protein kinase-like (PK-like)"/>
    <property type="match status" value="1"/>
</dbReference>
<evidence type="ECO:0000313" key="2">
    <source>
        <dbReference type="EMBL" id="MED5016727.1"/>
    </source>
</evidence>
<name>A0ABU6PPB7_9BACL</name>
<dbReference type="Gene3D" id="3.30.200.20">
    <property type="entry name" value="Phosphorylase Kinase, domain 1"/>
    <property type="match status" value="1"/>
</dbReference>
<dbReference type="EC" id="2.7.1.-" evidence="2"/>
<keyword evidence="3" id="KW-1185">Reference proteome</keyword>
<dbReference type="Proteomes" id="UP001343257">
    <property type="component" value="Unassembled WGS sequence"/>
</dbReference>